<dbReference type="Pfam" id="PF21158">
    <property type="entry name" value="flgK_1st_1"/>
    <property type="match status" value="1"/>
</dbReference>
<keyword evidence="6" id="KW-0975">Bacterial flagellum</keyword>
<feature type="domain" description="Flagellar hook-associated protein FlgK helical" evidence="10">
    <location>
        <begin position="94"/>
        <end position="321"/>
    </location>
</feature>
<dbReference type="PANTHER" id="PTHR30033:SF1">
    <property type="entry name" value="FLAGELLAR HOOK-ASSOCIATED PROTEIN 1"/>
    <property type="match status" value="1"/>
</dbReference>
<dbReference type="InterPro" id="IPR002371">
    <property type="entry name" value="FlgK"/>
</dbReference>
<evidence type="ECO:0000256" key="3">
    <source>
        <dbReference type="ARBA" id="ARBA00009677"/>
    </source>
</evidence>
<dbReference type="NCBIfam" id="TIGR02492">
    <property type="entry name" value="flgK_ends"/>
    <property type="match status" value="1"/>
</dbReference>
<dbReference type="GO" id="GO:0005576">
    <property type="term" value="C:extracellular region"/>
    <property type="evidence" value="ECO:0007669"/>
    <property type="project" value="UniProtKB-SubCell"/>
</dbReference>
<dbReference type="EMBL" id="LYBM01000031">
    <property type="protein sequence ID" value="ODA31718.1"/>
    <property type="molecule type" value="Genomic_DNA"/>
</dbReference>
<dbReference type="Proteomes" id="UP000094936">
    <property type="component" value="Unassembled WGS sequence"/>
</dbReference>
<reference evidence="11 12" key="1">
    <citation type="submission" date="2016-05" db="EMBL/GenBank/DDBJ databases">
        <title>Genomic Taxonomy of the Vibrionaceae.</title>
        <authorList>
            <person name="Gomez-Gil B."/>
            <person name="Enciso-Ibarra J."/>
        </authorList>
    </citation>
    <scope>NUCLEOTIDE SEQUENCE [LARGE SCALE GENOMIC DNA]</scope>
    <source>
        <strain evidence="11 12">CAIM 1920</strain>
    </source>
</reference>
<name>A0A1C3EEQ0_9GAMM</name>
<evidence type="ECO:0000256" key="4">
    <source>
        <dbReference type="ARBA" id="ARBA00016244"/>
    </source>
</evidence>
<evidence type="ECO:0000259" key="9">
    <source>
        <dbReference type="Pfam" id="PF21158"/>
    </source>
</evidence>
<keyword evidence="11" id="KW-0969">Cilium</keyword>
<keyword evidence="11" id="KW-0966">Cell projection</keyword>
<evidence type="ECO:0000313" key="11">
    <source>
        <dbReference type="EMBL" id="ODA31718.1"/>
    </source>
</evidence>
<sequence>MGFDLLNLGAQSVMAAQRQLNTTGHNISNVNTEGYSRQTVEQSASAPYYWGGNQWGTGVHATAVRRNFDQFAVDQLHLATSNLGNAQARDDRLNLIDGIMSGAANKVPEQMNEFYGAVRTLSDNPSDMGARTVVLEKARMVSSSLNQVNDTLFSRQRDTNDEIDTTLSRINDIGTELAEIHQSMTNDPKNNDLYDRHQKLINELSEYTQVTVSPRNSGNFNIMIGSGHNLVSGVHSSELTTVPGDPDQHQRRLALVAGDSIKTIDKADIRGKLGALFEFRDEILPKTRDELGRVATAFALKVNELQEQGFDLYGNPGTAMFRDMNSAENASLRTVKNPSSSAEVKVFIDDIDQARAGDYHLKFDGTAYSITNPDDQSQSVTPTGVPPSFEIDGLKIQIDTPLASGDTVILRPFRSGAGQIEMTMDDPGQIAAQSFLSSHSQISGEGDLSINSIGAQKQFQVVVSGDASQFTVLDKNGTVLQPAASYPPASPITVNGTEFELTAGAMPNDIFDVNLEPSVGDNGNLLKFQDLQSEKLMDNGRSSIIDVFEGLNTHIGMLKASAGNQRGVAEIEKDAAMSKVAEVSGVNLDEEAANMMKFQQAYMASSRIMTAANDAFQSLLSATR</sequence>
<dbReference type="GO" id="GO:0009424">
    <property type="term" value="C:bacterial-type flagellum hook"/>
    <property type="evidence" value="ECO:0007669"/>
    <property type="project" value="InterPro"/>
</dbReference>
<accession>A0A1C3EEQ0</accession>
<organism evidence="11 12">
    <name type="scientific">Veronia pacifica</name>
    <dbReference type="NCBI Taxonomy" id="1080227"/>
    <lineage>
        <taxon>Bacteria</taxon>
        <taxon>Pseudomonadati</taxon>
        <taxon>Pseudomonadota</taxon>
        <taxon>Gammaproteobacteria</taxon>
        <taxon>Vibrionales</taxon>
        <taxon>Vibrionaceae</taxon>
        <taxon>Veronia</taxon>
    </lineage>
</organism>
<dbReference type="InterPro" id="IPR053927">
    <property type="entry name" value="FlgK_helical"/>
</dbReference>
<dbReference type="AlphaFoldDB" id="A0A1C3EEQ0"/>
<evidence type="ECO:0000256" key="2">
    <source>
        <dbReference type="ARBA" id="ARBA00004613"/>
    </source>
</evidence>
<dbReference type="GO" id="GO:0005198">
    <property type="term" value="F:structural molecule activity"/>
    <property type="evidence" value="ECO:0007669"/>
    <property type="project" value="InterPro"/>
</dbReference>
<dbReference type="InterPro" id="IPR049119">
    <property type="entry name" value="FlgK_D2-like"/>
</dbReference>
<dbReference type="PRINTS" id="PR01005">
    <property type="entry name" value="FLGHOOKAP1"/>
</dbReference>
<feature type="domain" description="Flagellar hook-associated protein 1 D2-like" evidence="9">
    <location>
        <begin position="335"/>
        <end position="412"/>
    </location>
</feature>
<keyword evidence="5" id="KW-0964">Secreted</keyword>
<evidence type="ECO:0000256" key="1">
    <source>
        <dbReference type="ARBA" id="ARBA00004365"/>
    </source>
</evidence>
<proteinExistence type="inferred from homology"/>
<dbReference type="Pfam" id="PF00460">
    <property type="entry name" value="Flg_bb_rod"/>
    <property type="match status" value="1"/>
</dbReference>
<dbReference type="GO" id="GO:0044780">
    <property type="term" value="P:bacterial-type flagellum assembly"/>
    <property type="evidence" value="ECO:0007669"/>
    <property type="project" value="InterPro"/>
</dbReference>
<comment type="similarity">
    <text evidence="3">Belongs to the flagella basal body rod proteins family.</text>
</comment>
<dbReference type="OrthoDB" id="9802553at2"/>
<protein>
    <recommendedName>
        <fullName evidence="4">Flagellar hook-associated protein 1</fullName>
    </recommendedName>
</protein>
<dbReference type="STRING" id="1080227.A8L45_15870"/>
<dbReference type="RefSeq" id="WP_068904035.1">
    <property type="nucleotide sequence ID" value="NZ_JBHUIF010000032.1"/>
</dbReference>
<evidence type="ECO:0000313" key="12">
    <source>
        <dbReference type="Proteomes" id="UP000094936"/>
    </source>
</evidence>
<dbReference type="InterPro" id="IPR010930">
    <property type="entry name" value="Flg_bb/hook_C_dom"/>
</dbReference>
<evidence type="ECO:0000259" key="8">
    <source>
        <dbReference type="Pfam" id="PF06429"/>
    </source>
</evidence>
<comment type="caution">
    <text evidence="11">The sequence shown here is derived from an EMBL/GenBank/DDBJ whole genome shotgun (WGS) entry which is preliminary data.</text>
</comment>
<dbReference type="PANTHER" id="PTHR30033">
    <property type="entry name" value="FLAGELLAR HOOK-ASSOCIATED PROTEIN 1"/>
    <property type="match status" value="1"/>
</dbReference>
<keyword evidence="12" id="KW-1185">Reference proteome</keyword>
<dbReference type="Pfam" id="PF22638">
    <property type="entry name" value="FlgK_D1"/>
    <property type="match status" value="1"/>
</dbReference>
<feature type="domain" description="Flagellar basal-body/hook protein C-terminal" evidence="8">
    <location>
        <begin position="581"/>
        <end position="621"/>
    </location>
</feature>
<dbReference type="InterPro" id="IPR001444">
    <property type="entry name" value="Flag_bb_rod_N"/>
</dbReference>
<keyword evidence="11" id="KW-0282">Flagellum</keyword>
<gene>
    <name evidence="11" type="ORF">A8L45_15870</name>
</gene>
<evidence type="ECO:0000259" key="10">
    <source>
        <dbReference type="Pfam" id="PF22638"/>
    </source>
</evidence>
<feature type="domain" description="Flagellar basal body rod protein N-terminal" evidence="7">
    <location>
        <begin position="14"/>
        <end position="35"/>
    </location>
</feature>
<evidence type="ECO:0000259" key="7">
    <source>
        <dbReference type="Pfam" id="PF00460"/>
    </source>
</evidence>
<evidence type="ECO:0000256" key="6">
    <source>
        <dbReference type="ARBA" id="ARBA00023143"/>
    </source>
</evidence>
<evidence type="ECO:0000256" key="5">
    <source>
        <dbReference type="ARBA" id="ARBA00022525"/>
    </source>
</evidence>
<comment type="subcellular location">
    <subcellularLocation>
        <location evidence="1">Bacterial flagellum</location>
    </subcellularLocation>
    <subcellularLocation>
        <location evidence="2">Secreted</location>
    </subcellularLocation>
</comment>
<dbReference type="SUPFAM" id="SSF64518">
    <property type="entry name" value="Phase 1 flagellin"/>
    <property type="match status" value="2"/>
</dbReference>
<dbReference type="Pfam" id="PF06429">
    <property type="entry name" value="Flg_bbr_C"/>
    <property type="match status" value="1"/>
</dbReference>